<protein>
    <submittedName>
        <fullName evidence="2">ATP-dependent DNA ligase</fullName>
    </submittedName>
</protein>
<comment type="caution">
    <text evidence="2">The sequence shown here is derived from an EMBL/GenBank/DDBJ whole genome shotgun (WGS) entry which is preliminary data.</text>
</comment>
<gene>
    <name evidence="2" type="ORF">GTQ38_17020</name>
</gene>
<sequence>MSWEKIPHSDKILFPESGITKGELATYYDAVANNMLPYLSDRPLTLHRFPNGISREGFFQKNASKYFPDWIKTAKIRKKNGWVNHVICDRKETLLYLVSQGTITFHIALSTLDKLDYPDKMIFDLDPPETNFDMVVEGAKIVRSFLENKLGLKTFVMTTGSRGLHVVVPLDRTENFNVIHDLAKGIAKHLASENPEKLTTAIRKDQRKGRLFLDYLRNSYAQTSVCPFSVRAVENAPVATTLRWGELEDKGLNAQTYNISNIFGRLREMGNPWEDFEKFTGCITEPQRILWDLGQNI</sequence>
<dbReference type="Gene3D" id="3.90.920.10">
    <property type="entry name" value="DNA primase, PRIM domain"/>
    <property type="match status" value="1"/>
</dbReference>
<dbReference type="SUPFAM" id="SSF56747">
    <property type="entry name" value="Prim-pol domain"/>
    <property type="match status" value="1"/>
</dbReference>
<dbReference type="EMBL" id="WXYO01000007">
    <property type="protein sequence ID" value="NAS13719.1"/>
    <property type="molecule type" value="Genomic_DNA"/>
</dbReference>
<organism evidence="2 3">
    <name type="scientific">Poritiphilus flavus</name>
    <dbReference type="NCBI Taxonomy" id="2697053"/>
    <lineage>
        <taxon>Bacteria</taxon>
        <taxon>Pseudomonadati</taxon>
        <taxon>Bacteroidota</taxon>
        <taxon>Flavobacteriia</taxon>
        <taxon>Flavobacteriales</taxon>
        <taxon>Flavobacteriaceae</taxon>
        <taxon>Poritiphilus</taxon>
    </lineage>
</organism>
<dbReference type="GO" id="GO:0016874">
    <property type="term" value="F:ligase activity"/>
    <property type="evidence" value="ECO:0007669"/>
    <property type="project" value="UniProtKB-KW"/>
</dbReference>
<name>A0A6L9EHK8_9FLAO</name>
<dbReference type="PANTHER" id="PTHR42705">
    <property type="entry name" value="BIFUNCTIONAL NON-HOMOLOGOUS END JOINING PROTEIN LIGD"/>
    <property type="match status" value="1"/>
</dbReference>
<evidence type="ECO:0000313" key="3">
    <source>
        <dbReference type="Proteomes" id="UP000475249"/>
    </source>
</evidence>
<keyword evidence="2" id="KW-0436">Ligase</keyword>
<dbReference type="AlphaFoldDB" id="A0A6L9EHK8"/>
<dbReference type="PANTHER" id="PTHR42705:SF2">
    <property type="entry name" value="BIFUNCTIONAL NON-HOMOLOGOUS END JOINING PROTEIN LIGD"/>
    <property type="match status" value="1"/>
</dbReference>
<dbReference type="InterPro" id="IPR052171">
    <property type="entry name" value="NHEJ_LigD"/>
</dbReference>
<keyword evidence="3" id="KW-1185">Reference proteome</keyword>
<proteinExistence type="predicted"/>
<dbReference type="NCBIfam" id="TIGR02778">
    <property type="entry name" value="ligD_pol"/>
    <property type="match status" value="1"/>
</dbReference>
<evidence type="ECO:0000313" key="2">
    <source>
        <dbReference type="EMBL" id="NAS13719.1"/>
    </source>
</evidence>
<dbReference type="InterPro" id="IPR014145">
    <property type="entry name" value="LigD_pol_dom"/>
</dbReference>
<accession>A0A6L9EHK8</accession>
<dbReference type="Proteomes" id="UP000475249">
    <property type="component" value="Unassembled WGS sequence"/>
</dbReference>
<evidence type="ECO:0000259" key="1">
    <source>
        <dbReference type="Pfam" id="PF21686"/>
    </source>
</evidence>
<reference evidence="2 3" key="1">
    <citation type="submission" date="2020-01" db="EMBL/GenBank/DDBJ databases">
        <title>Bacteria diversity of Porities sp.</title>
        <authorList>
            <person name="Wang G."/>
        </authorList>
    </citation>
    <scope>NUCLEOTIDE SEQUENCE [LARGE SCALE GENOMIC DNA]</scope>
    <source>
        <strain evidence="2 3">R33</strain>
    </source>
</reference>
<feature type="domain" description="DNA ligase D polymerase" evidence="1">
    <location>
        <begin position="20"/>
        <end position="273"/>
    </location>
</feature>
<dbReference type="Pfam" id="PF21686">
    <property type="entry name" value="LigD_Prim-Pol"/>
    <property type="match status" value="1"/>
</dbReference>
<dbReference type="CDD" id="cd04861">
    <property type="entry name" value="LigD_Pol_like"/>
    <property type="match status" value="1"/>
</dbReference>